<name>A0ABZ1T3T1_STRVG</name>
<dbReference type="Proteomes" id="UP001432039">
    <property type="component" value="Chromosome"/>
</dbReference>
<dbReference type="RefSeq" id="WP_328959659.1">
    <property type="nucleotide sequence ID" value="NZ_CP108090.1"/>
</dbReference>
<organism evidence="1 2">
    <name type="scientific">Streptomyces virginiae</name>
    <name type="common">Streptomyces cinnamonensis</name>
    <dbReference type="NCBI Taxonomy" id="1961"/>
    <lineage>
        <taxon>Bacteria</taxon>
        <taxon>Bacillati</taxon>
        <taxon>Actinomycetota</taxon>
        <taxon>Actinomycetes</taxon>
        <taxon>Kitasatosporales</taxon>
        <taxon>Streptomycetaceae</taxon>
        <taxon>Streptomyces</taxon>
    </lineage>
</organism>
<keyword evidence="2" id="KW-1185">Reference proteome</keyword>
<accession>A0ABZ1T3T1</accession>
<dbReference type="EMBL" id="CP108090">
    <property type="protein sequence ID" value="WUQ10095.1"/>
    <property type="molecule type" value="Genomic_DNA"/>
</dbReference>
<gene>
    <name evidence="1" type="ORF">OG517_00730</name>
</gene>
<evidence type="ECO:0000313" key="1">
    <source>
        <dbReference type="EMBL" id="WUQ10095.1"/>
    </source>
</evidence>
<reference evidence="1" key="1">
    <citation type="submission" date="2022-10" db="EMBL/GenBank/DDBJ databases">
        <title>The complete genomes of actinobacterial strains from the NBC collection.</title>
        <authorList>
            <person name="Joergensen T.S."/>
            <person name="Alvarez Arevalo M."/>
            <person name="Sterndorff E.B."/>
            <person name="Faurdal D."/>
            <person name="Vuksanovic O."/>
            <person name="Mourched A.-S."/>
            <person name="Charusanti P."/>
            <person name="Shaw S."/>
            <person name="Blin K."/>
            <person name="Weber T."/>
        </authorList>
    </citation>
    <scope>NUCLEOTIDE SEQUENCE</scope>
    <source>
        <strain evidence="1">NBC_00248</strain>
    </source>
</reference>
<evidence type="ECO:0000313" key="2">
    <source>
        <dbReference type="Proteomes" id="UP001432039"/>
    </source>
</evidence>
<sequence length="71" mass="7286">MGEVVQECEHLFGIEYTELSVQGRTDSPANLIGTDLDEGCAAKAEAKVVVVDAVEGAGAAEGVGEGADRSY</sequence>
<protein>
    <submittedName>
        <fullName evidence="1">Uncharacterized protein</fullName>
    </submittedName>
</protein>
<proteinExistence type="predicted"/>